<feature type="compositionally biased region" description="Low complexity" evidence="1">
    <location>
        <begin position="149"/>
        <end position="181"/>
    </location>
</feature>
<sequence>MRYLDRLDLDKLRRKQERRKDRLQARASTHGKPVPRGPDVESVAAITVVVGGGDDCASVVPADACVTSGDTSATSEAAGASSESADAGAGSASAASETASEAARAAAAGSSSAIPISDSSTTPTQSEFVDVTSMAGKHVSRDIICNVATPGPETEPTTAVSAAVVSVADGPSPGAASPPGSASGGPGTANAASSDPTNDELDSDLETTQRNLNATLAANSGPTGTPTKRRATTGAVEHAPVLTEEMRKGNTEGSTKLRQRA</sequence>
<dbReference type="Proteomes" id="UP000774804">
    <property type="component" value="Unassembled WGS sequence"/>
</dbReference>
<dbReference type="AlphaFoldDB" id="A0A8T1BLW2"/>
<feature type="compositionally biased region" description="Polar residues" evidence="1">
    <location>
        <begin position="251"/>
        <end position="261"/>
    </location>
</feature>
<dbReference type="EMBL" id="RCMI01000627">
    <property type="protein sequence ID" value="KAG2903158.1"/>
    <property type="molecule type" value="Genomic_DNA"/>
</dbReference>
<gene>
    <name evidence="2" type="ORF">PC115_g15415</name>
</gene>
<feature type="region of interest" description="Disordered" evidence="1">
    <location>
        <begin position="66"/>
        <end position="124"/>
    </location>
</feature>
<reference evidence="2" key="1">
    <citation type="submission" date="2018-10" db="EMBL/GenBank/DDBJ databases">
        <title>Effector identification in a new, highly contiguous assembly of the strawberry crown rot pathogen Phytophthora cactorum.</title>
        <authorList>
            <person name="Armitage A.D."/>
            <person name="Nellist C.F."/>
            <person name="Bates H."/>
            <person name="Vickerstaff R.J."/>
            <person name="Harrison R.J."/>
        </authorList>
    </citation>
    <scope>NUCLEOTIDE SEQUENCE</scope>
    <source>
        <strain evidence="2">4032</strain>
    </source>
</reference>
<organism evidence="2 3">
    <name type="scientific">Phytophthora cactorum</name>
    <dbReference type="NCBI Taxonomy" id="29920"/>
    <lineage>
        <taxon>Eukaryota</taxon>
        <taxon>Sar</taxon>
        <taxon>Stramenopiles</taxon>
        <taxon>Oomycota</taxon>
        <taxon>Peronosporomycetes</taxon>
        <taxon>Peronosporales</taxon>
        <taxon>Peronosporaceae</taxon>
        <taxon>Phytophthora</taxon>
    </lineage>
</organism>
<protein>
    <submittedName>
        <fullName evidence="2">Uncharacterized protein</fullName>
    </submittedName>
</protein>
<name>A0A8T1BLW2_9STRA</name>
<dbReference type="VEuPathDB" id="FungiDB:PC110_g17702"/>
<feature type="region of interest" description="Disordered" evidence="1">
    <location>
        <begin position="148"/>
        <end position="261"/>
    </location>
</feature>
<feature type="compositionally biased region" description="Polar residues" evidence="1">
    <location>
        <begin position="206"/>
        <end position="226"/>
    </location>
</feature>
<evidence type="ECO:0000313" key="3">
    <source>
        <dbReference type="Proteomes" id="UP000774804"/>
    </source>
</evidence>
<evidence type="ECO:0000256" key="1">
    <source>
        <dbReference type="SAM" id="MobiDB-lite"/>
    </source>
</evidence>
<feature type="region of interest" description="Disordered" evidence="1">
    <location>
        <begin position="15"/>
        <end position="41"/>
    </location>
</feature>
<evidence type="ECO:0000313" key="2">
    <source>
        <dbReference type="EMBL" id="KAG2903158.1"/>
    </source>
</evidence>
<feature type="compositionally biased region" description="Low complexity" evidence="1">
    <location>
        <begin position="67"/>
        <end position="124"/>
    </location>
</feature>
<accession>A0A8T1BLW2</accession>
<comment type="caution">
    <text evidence="2">The sequence shown here is derived from an EMBL/GenBank/DDBJ whole genome shotgun (WGS) entry which is preliminary data.</text>
</comment>
<proteinExistence type="predicted"/>